<dbReference type="InterPro" id="IPR052345">
    <property type="entry name" value="Rad_response_metalloprotease"/>
</dbReference>
<dbReference type="PANTHER" id="PTHR43236">
    <property type="entry name" value="ANTITOXIN HIGA1"/>
    <property type="match status" value="1"/>
</dbReference>
<dbReference type="InterPro" id="IPR010359">
    <property type="entry name" value="IrrE_HExxH"/>
</dbReference>
<feature type="domain" description="Restriction endonuclease type IV Mrr" evidence="1">
    <location>
        <begin position="55"/>
        <end position="127"/>
    </location>
</feature>
<accession>A0ABS7R9V4</accession>
<protein>
    <submittedName>
        <fullName evidence="3">ImmA/IrrE family metallo-endopeptidase</fullName>
    </submittedName>
</protein>
<dbReference type="Pfam" id="PF06114">
    <property type="entry name" value="Peptidase_M78"/>
    <property type="match status" value="1"/>
</dbReference>
<proteinExistence type="predicted"/>
<dbReference type="InterPro" id="IPR007560">
    <property type="entry name" value="Restrct_endonuc_IV_Mrr"/>
</dbReference>
<dbReference type="Gene3D" id="1.10.10.2910">
    <property type="match status" value="1"/>
</dbReference>
<dbReference type="Proteomes" id="UP000777661">
    <property type="component" value="Unassembled WGS sequence"/>
</dbReference>
<comment type="caution">
    <text evidence="3">The sequence shown here is derived from an EMBL/GenBank/DDBJ whole genome shotgun (WGS) entry which is preliminary data.</text>
</comment>
<evidence type="ECO:0000259" key="1">
    <source>
        <dbReference type="Pfam" id="PF04471"/>
    </source>
</evidence>
<organism evidence="3 4">
    <name type="scientific">Nitratireductor rhodophyticola</name>
    <dbReference type="NCBI Taxonomy" id="2854036"/>
    <lineage>
        <taxon>Bacteria</taxon>
        <taxon>Pseudomonadati</taxon>
        <taxon>Pseudomonadota</taxon>
        <taxon>Alphaproteobacteria</taxon>
        <taxon>Hyphomicrobiales</taxon>
        <taxon>Phyllobacteriaceae</taxon>
        <taxon>Nitratireductor</taxon>
    </lineage>
</organism>
<evidence type="ECO:0000259" key="2">
    <source>
        <dbReference type="Pfam" id="PF06114"/>
    </source>
</evidence>
<sequence length="432" mass="49841">MHTIERGDQLELSFYNYLLAQQKREEAIYGTYIHNQCNIRWKPRYYCKYREGEVEFDIVVEVYRNGAELPHTHVVFECKNYKNNIPEIYVNDLSSKLSRIFKHSARGIFVVSSRLQSGAEKTAKNSGMGIAKFDENGLDVILERKGGIGIENFSLRNQLIDTDEKSKPLKFSAIYNDRFYGSLSDLLTGLVPSLQSKPPLRDQNPATAPFVSDTDIASAVNDLLLKGNYQAGEVDLTKICDQISVELSFQDEDQWDSHGNEILGHADFERRIISVNRHENKHRERFTIAHEIGHFCLEHDRYLRSEPVIRSDFFKEDENESKFDYDRLEIQANKFASHLLMPDTAFRMKVREIRRTLDLRNRGYGDVYVDDQPGNQQAYWELLNRLSTHFNVSKQAVELRLKNTIGVTDKRTRGGWSSISDEIKAPLGGKSN</sequence>
<name>A0ABS7R9V4_9HYPH</name>
<dbReference type="SUPFAM" id="SSF52980">
    <property type="entry name" value="Restriction endonuclease-like"/>
    <property type="match status" value="1"/>
</dbReference>
<dbReference type="PANTHER" id="PTHR43236:SF2">
    <property type="entry name" value="BLL0069 PROTEIN"/>
    <property type="match status" value="1"/>
</dbReference>
<evidence type="ECO:0000313" key="4">
    <source>
        <dbReference type="Proteomes" id="UP000777661"/>
    </source>
</evidence>
<feature type="domain" description="IrrE N-terminal-like" evidence="2">
    <location>
        <begin position="245"/>
        <end position="402"/>
    </location>
</feature>
<keyword evidence="4" id="KW-1185">Reference proteome</keyword>
<dbReference type="EMBL" id="JAHSQO010000004">
    <property type="protein sequence ID" value="MBY8917439.1"/>
    <property type="molecule type" value="Genomic_DNA"/>
</dbReference>
<evidence type="ECO:0000313" key="3">
    <source>
        <dbReference type="EMBL" id="MBY8917439.1"/>
    </source>
</evidence>
<dbReference type="InterPro" id="IPR011335">
    <property type="entry name" value="Restrct_endonuc-II-like"/>
</dbReference>
<dbReference type="Pfam" id="PF04471">
    <property type="entry name" value="Mrr_cat"/>
    <property type="match status" value="1"/>
</dbReference>
<dbReference type="RefSeq" id="WP_223005948.1">
    <property type="nucleotide sequence ID" value="NZ_JAHSQO010000004.1"/>
</dbReference>
<reference evidence="3 4" key="1">
    <citation type="submission" date="2021-06" db="EMBL/GenBank/DDBJ databases">
        <title>Nitratireductor porphyridii sp. nov., isolated from a small marine red alga, Porphyridium purpureum in South Korea.</title>
        <authorList>
            <person name="Kim K.H."/>
            <person name="Kristyanto S."/>
            <person name="Jeon C.O."/>
        </authorList>
    </citation>
    <scope>NUCLEOTIDE SEQUENCE [LARGE SCALE GENOMIC DNA]</scope>
    <source>
        <strain evidence="3 4">R6</strain>
    </source>
</reference>
<gene>
    <name evidence="3" type="ORF">KVG22_12625</name>
</gene>